<feature type="signal peptide" evidence="2">
    <location>
        <begin position="1"/>
        <end position="21"/>
    </location>
</feature>
<evidence type="ECO:0000313" key="4">
    <source>
        <dbReference type="Proteomes" id="UP000005426"/>
    </source>
</evidence>
<keyword evidence="1" id="KW-0812">Transmembrane</keyword>
<keyword evidence="1" id="KW-1133">Transmembrane helix</keyword>
<dbReference type="GeneID" id="25784863"/>
<proteinExistence type="predicted"/>
<feature type="transmembrane region" description="Helical" evidence="1">
    <location>
        <begin position="341"/>
        <end position="360"/>
    </location>
</feature>
<feature type="transmembrane region" description="Helical" evidence="1">
    <location>
        <begin position="372"/>
        <end position="395"/>
    </location>
</feature>
<dbReference type="EMBL" id="ABDG02000017">
    <property type="protein sequence ID" value="EHK49118.1"/>
    <property type="molecule type" value="Genomic_DNA"/>
</dbReference>
<feature type="transmembrane region" description="Helical" evidence="1">
    <location>
        <begin position="113"/>
        <end position="132"/>
    </location>
</feature>
<protein>
    <submittedName>
        <fullName evidence="3">Uncharacterized protein</fullName>
    </submittedName>
</protein>
<dbReference type="eggNOG" id="ENOG502SPX8">
    <property type="taxonomic scope" value="Eukaryota"/>
</dbReference>
<dbReference type="KEGG" id="tatv:25784863"/>
<evidence type="ECO:0000256" key="2">
    <source>
        <dbReference type="SAM" id="SignalP"/>
    </source>
</evidence>
<name>G9NJP5_HYPAI</name>
<reference evidence="3 4" key="1">
    <citation type="journal article" date="2011" name="Genome Biol.">
        <title>Comparative genome sequence analysis underscores mycoparasitism as the ancestral life style of Trichoderma.</title>
        <authorList>
            <person name="Kubicek C.P."/>
            <person name="Herrera-Estrella A."/>
            <person name="Seidl-Seiboth V."/>
            <person name="Martinez D.A."/>
            <person name="Druzhinina I.S."/>
            <person name="Thon M."/>
            <person name="Zeilinger S."/>
            <person name="Casas-Flores S."/>
            <person name="Horwitz B.A."/>
            <person name="Mukherjee P.K."/>
            <person name="Mukherjee M."/>
            <person name="Kredics L."/>
            <person name="Alcaraz L.D."/>
            <person name="Aerts A."/>
            <person name="Antal Z."/>
            <person name="Atanasova L."/>
            <person name="Cervantes-Badillo M.G."/>
            <person name="Challacombe J."/>
            <person name="Chertkov O."/>
            <person name="McCluskey K."/>
            <person name="Coulpier F."/>
            <person name="Deshpande N."/>
            <person name="von Doehren H."/>
            <person name="Ebbole D.J."/>
            <person name="Esquivel-Naranjo E.U."/>
            <person name="Fekete E."/>
            <person name="Flipphi M."/>
            <person name="Glaser F."/>
            <person name="Gomez-Rodriguez E.Y."/>
            <person name="Gruber S."/>
            <person name="Han C."/>
            <person name="Henrissat B."/>
            <person name="Hermosa R."/>
            <person name="Hernandez-Onate M."/>
            <person name="Karaffa L."/>
            <person name="Kosti I."/>
            <person name="Le Crom S."/>
            <person name="Lindquist E."/>
            <person name="Lucas S."/>
            <person name="Luebeck M."/>
            <person name="Luebeck P.S."/>
            <person name="Margeot A."/>
            <person name="Metz B."/>
            <person name="Misra M."/>
            <person name="Nevalainen H."/>
            <person name="Omann M."/>
            <person name="Packer N."/>
            <person name="Perrone G."/>
            <person name="Uresti-Rivera E.E."/>
            <person name="Salamov A."/>
            <person name="Schmoll M."/>
            <person name="Seiboth B."/>
            <person name="Shapiro H."/>
            <person name="Sukno S."/>
            <person name="Tamayo-Ramos J.A."/>
            <person name="Tisch D."/>
            <person name="Wiest A."/>
            <person name="Wilkinson H.H."/>
            <person name="Zhang M."/>
            <person name="Coutinho P.M."/>
            <person name="Kenerley C.M."/>
            <person name="Monte E."/>
            <person name="Baker S.E."/>
            <person name="Grigoriev I.V."/>
        </authorList>
    </citation>
    <scope>NUCLEOTIDE SEQUENCE [LARGE SCALE GENOMIC DNA]</scope>
    <source>
        <strain evidence="4">ATCC 20476 / IMI 206040</strain>
    </source>
</reference>
<dbReference type="PANTHER" id="PTHR35043:SF7">
    <property type="entry name" value="TRANSCRIPTION FACTOR DOMAIN-CONTAINING PROTEIN"/>
    <property type="match status" value="1"/>
</dbReference>
<evidence type="ECO:0000256" key="1">
    <source>
        <dbReference type="SAM" id="Phobius"/>
    </source>
</evidence>
<feature type="transmembrane region" description="Helical" evidence="1">
    <location>
        <begin position="407"/>
        <end position="433"/>
    </location>
</feature>
<dbReference type="OrthoDB" id="3061561at2759"/>
<accession>G9NJP5</accession>
<keyword evidence="4" id="KW-1185">Reference proteome</keyword>
<dbReference type="HOGENOM" id="CLU_022883_4_1_1"/>
<dbReference type="PANTHER" id="PTHR35043">
    <property type="entry name" value="TRANSCRIPTION FACTOR DOMAIN-CONTAINING PROTEIN"/>
    <property type="match status" value="1"/>
</dbReference>
<gene>
    <name evidence="3" type="ORF">TRIATDRAFT_49122</name>
</gene>
<dbReference type="Proteomes" id="UP000005426">
    <property type="component" value="Unassembled WGS sequence"/>
</dbReference>
<evidence type="ECO:0000313" key="3">
    <source>
        <dbReference type="EMBL" id="EHK49118.1"/>
    </source>
</evidence>
<keyword evidence="1" id="KW-0472">Membrane</keyword>
<dbReference type="AlphaFoldDB" id="G9NJP5"/>
<organism evidence="3 4">
    <name type="scientific">Hypocrea atroviridis (strain ATCC 20476 / IMI 206040)</name>
    <name type="common">Trichoderma atroviride</name>
    <dbReference type="NCBI Taxonomy" id="452589"/>
    <lineage>
        <taxon>Eukaryota</taxon>
        <taxon>Fungi</taxon>
        <taxon>Dikarya</taxon>
        <taxon>Ascomycota</taxon>
        <taxon>Pezizomycotina</taxon>
        <taxon>Sordariomycetes</taxon>
        <taxon>Hypocreomycetidae</taxon>
        <taxon>Hypocreales</taxon>
        <taxon>Hypocreaceae</taxon>
        <taxon>Trichoderma</taxon>
    </lineage>
</organism>
<comment type="caution">
    <text evidence="3">The sequence shown here is derived from an EMBL/GenBank/DDBJ whole genome shotgun (WGS) entry which is preliminary data.</text>
</comment>
<feature type="transmembrane region" description="Helical" evidence="1">
    <location>
        <begin position="216"/>
        <end position="238"/>
    </location>
</feature>
<sequence length="459" mass="51942">MALSRWPTQLIIICLFSLVQAYTVFETKCSAPDTTSSFVSSPNTRGTLDILWSSLFTIFACTWSVQHPNLPEQQQGEVDDYSSTLKGWRAWAYPAWRNAKWGMKGFYRSTLRMLWTSIAPELLIVAACNELIAARSICKRMKELDLGEEETWSLTHSYYANMGGFVVRNPSADRTLYHDPYHLTGEELLELRRRRHITKLPNMAEAEIRDKSKGDILGKSVALGQIAWSIIQIIALVMRRLPVSPLEVAVVAFAACAILTYILYWEKPQRVSVTQTISLHDCGQLYNKTDLKKSPRFFKYLFTYFLTHLGISTKQGQLHGAPISVDNTLDDRKGRDKETRVVFLAVSVSAVLFGGIHVVAWNFPFPSTIELIFWRCASVYTTAAPVCSILLLFLVKRDDHSPQGLTYHLITLCLTLAAAPFVLYPIARLFIIVEMFRTLYFLPPASFVSTWAPSVPHVA</sequence>
<feature type="transmembrane region" description="Helical" evidence="1">
    <location>
        <begin position="244"/>
        <end position="264"/>
    </location>
</feature>
<dbReference type="STRING" id="452589.G9NJP5"/>
<dbReference type="OMA" id="LWRCASI"/>
<keyword evidence="2" id="KW-0732">Signal</keyword>
<feature type="chain" id="PRO_5003524325" evidence="2">
    <location>
        <begin position="22"/>
        <end position="459"/>
    </location>
</feature>